<feature type="transmembrane region" description="Helical" evidence="1">
    <location>
        <begin position="740"/>
        <end position="760"/>
    </location>
</feature>
<dbReference type="InterPro" id="IPR011123">
    <property type="entry name" value="Y_Y_Y"/>
</dbReference>
<proteinExistence type="predicted"/>
<evidence type="ECO:0000259" key="4">
    <source>
        <dbReference type="Pfam" id="PF07495"/>
    </source>
</evidence>
<dbReference type="Gene3D" id="2.60.40.10">
    <property type="entry name" value="Immunoglobulins"/>
    <property type="match status" value="1"/>
</dbReference>
<dbReference type="SUPFAM" id="SSF101898">
    <property type="entry name" value="NHL repeat"/>
    <property type="match status" value="1"/>
</dbReference>
<dbReference type="InterPro" id="IPR050640">
    <property type="entry name" value="Bact_2-comp_sensor_kinase"/>
</dbReference>
<reference evidence="5 6" key="1">
    <citation type="submission" date="2022-10" db="EMBL/GenBank/DDBJ databases">
        <title>Chitinophaga nivalis PC15 sp. nov., isolated from Pyeongchang county, South Korea.</title>
        <authorList>
            <person name="Trinh H.N."/>
        </authorList>
    </citation>
    <scope>NUCLEOTIDE SEQUENCE [LARGE SCALE GENOMIC DNA]</scope>
    <source>
        <strain evidence="5 6">PC14</strain>
    </source>
</reference>
<keyword evidence="6" id="KW-1185">Reference proteome</keyword>
<dbReference type="InterPro" id="IPR010559">
    <property type="entry name" value="Sig_transdc_His_kin_internal"/>
</dbReference>
<dbReference type="Pfam" id="PF06580">
    <property type="entry name" value="His_kinase"/>
    <property type="match status" value="1"/>
</dbReference>
<dbReference type="PANTHER" id="PTHR34220:SF9">
    <property type="entry name" value="SIGNAL TRANSDUCTION HISTIDINE KINASE INTERNAL REGION DOMAIN-CONTAINING PROTEIN"/>
    <property type="match status" value="1"/>
</dbReference>
<keyword evidence="1" id="KW-0472">Membrane</keyword>
<gene>
    <name evidence="5" type="ORF">OL497_13835</name>
</gene>
<dbReference type="EMBL" id="JAPDNS010000001">
    <property type="protein sequence ID" value="MCW3484985.1"/>
    <property type="molecule type" value="Genomic_DNA"/>
</dbReference>
<feature type="domain" description="Two component regulator three Y" evidence="4">
    <location>
        <begin position="670"/>
        <end position="731"/>
    </location>
</feature>
<dbReference type="Gene3D" id="2.130.10.10">
    <property type="entry name" value="YVTN repeat-like/Quinoprotein amine dehydrogenase"/>
    <property type="match status" value="3"/>
</dbReference>
<keyword evidence="1" id="KW-0812">Transmembrane</keyword>
<evidence type="ECO:0000259" key="3">
    <source>
        <dbReference type="Pfam" id="PF06580"/>
    </source>
</evidence>
<keyword evidence="5" id="KW-0808">Transferase</keyword>
<dbReference type="InterPro" id="IPR015943">
    <property type="entry name" value="WD40/YVTN_repeat-like_dom_sf"/>
</dbReference>
<feature type="domain" description="Signal transduction histidine kinase internal region" evidence="3">
    <location>
        <begin position="782"/>
        <end position="860"/>
    </location>
</feature>
<evidence type="ECO:0000256" key="1">
    <source>
        <dbReference type="SAM" id="Phobius"/>
    </source>
</evidence>
<dbReference type="InterPro" id="IPR036890">
    <property type="entry name" value="HATPase_C_sf"/>
</dbReference>
<feature type="signal peptide" evidence="2">
    <location>
        <begin position="1"/>
        <end position="18"/>
    </location>
</feature>
<name>A0ABT3ILZ6_9BACT</name>
<feature type="chain" id="PRO_5046038294" evidence="2">
    <location>
        <begin position="19"/>
        <end position="994"/>
    </location>
</feature>
<protein>
    <submittedName>
        <fullName evidence="5">Histidine kinase</fullName>
    </submittedName>
</protein>
<comment type="caution">
    <text evidence="5">The sequence shown here is derived from an EMBL/GenBank/DDBJ whole genome shotgun (WGS) entry which is preliminary data.</text>
</comment>
<dbReference type="Pfam" id="PF07495">
    <property type="entry name" value="Y_Y_Y"/>
    <property type="match status" value="1"/>
</dbReference>
<dbReference type="RefSeq" id="WP_264730934.1">
    <property type="nucleotide sequence ID" value="NZ_JAPDNR010000001.1"/>
</dbReference>
<dbReference type="InterPro" id="IPR011110">
    <property type="entry name" value="Reg_prop"/>
</dbReference>
<keyword evidence="2" id="KW-0732">Signal</keyword>
<dbReference type="Proteomes" id="UP001207742">
    <property type="component" value="Unassembled WGS sequence"/>
</dbReference>
<sequence length="994" mass="112487">MRRLLLSILLLLSGFRAASQELSYTQYTVKDGLPGTIVYQALQDRNGFIWFATSQGVSRFDGKTFKNYTKEDGLPDNEILKLYLDKYNNIWFISMSGYPSVFYKGAIRKIPHCEGVLAICEDFLSDSILFLARKLIGGKDLLDYGFYTSANLPGQWRFRGMVQPPPCDSFNWPVLRTSSDKKINYYFSLASVYDYALTIKTTGGTRTFTFPYTQQDGYVSLTMKSMLSMNKATSAIAFCTDTLFRADSNRLEVVLPLSSLHLKYVDLNTMFYENDSSVWLCSRNRGLIQIQHPFSGHPQVRSFFPKAFCTSIIKDREGGYWVTTHNEGVYYLPNLHSYYLSGIPAIADKDVKCILSINKDQLIAGFADGNILSVNPNTLQGKLFSRWHHTNNNRILDIRPYGKDKFMVISDYELHFLYPDQHSKKILSWTGLKAVYINSDSSVVTAGSEGVHEVNPYNIGGFTTIFSQRTTCITGEGNNYYWGTLNGVYAYIDKKLYNLAQKFPDLGGIINHIDIAPDSAIWVSTQQGLKILKNGRLTAIGKEQGMLSDMCKHILFDGNAAWVSTDKGISRIAYRWYHQTPVYTISNITENEGLISSDVNQTAVSGENIAVATARGICFIPRNDAADGMLSPLININAIINGNTEVIPHDTVWVDYKKNKLLIELSGISFRSGKQMYYQYRLKNLDQNWTNSATGSLEFSTLPFGTHTFEVRAVDRWGNKSEQVKRLMIVVNPPFWKTSWFIGCTYFLTAIIMGLGVYAYSRRQQLQKDKAYQFKKRMVDLEMMALKSQMNPHFIFNCLSSIQHYILRADTVNANLYLHKLSTLIRKILQLSTAADITLAEEIKILELYLSLEKLRLGERMDYKIQVEDDLQLTSLYVPAMIIQPHVENAIKHGISGLQNKQGFVQVDFRRSGNYLVCTIDDNGKGIYASAQDKKVNLPGYKPSGNLITESRINVLNTVLKDKILFEITDKAVPGLTASGTIVRLFFPISNSQL</sequence>
<dbReference type="SUPFAM" id="SSF55874">
    <property type="entry name" value="ATPase domain of HSP90 chaperone/DNA topoisomerase II/histidine kinase"/>
    <property type="match status" value="1"/>
</dbReference>
<evidence type="ECO:0000313" key="5">
    <source>
        <dbReference type="EMBL" id="MCW3484985.1"/>
    </source>
</evidence>
<dbReference type="PANTHER" id="PTHR34220">
    <property type="entry name" value="SENSOR HISTIDINE KINASE YPDA"/>
    <property type="match status" value="1"/>
</dbReference>
<keyword evidence="1" id="KW-1133">Transmembrane helix</keyword>
<dbReference type="InterPro" id="IPR013783">
    <property type="entry name" value="Ig-like_fold"/>
</dbReference>
<keyword evidence="5" id="KW-0418">Kinase</keyword>
<accession>A0ABT3ILZ6</accession>
<evidence type="ECO:0000313" key="6">
    <source>
        <dbReference type="Proteomes" id="UP001207742"/>
    </source>
</evidence>
<dbReference type="Pfam" id="PF07494">
    <property type="entry name" value="Reg_prop"/>
    <property type="match status" value="1"/>
</dbReference>
<organism evidence="5 6">
    <name type="scientific">Chitinophaga nivalis</name>
    <dbReference type="NCBI Taxonomy" id="2991709"/>
    <lineage>
        <taxon>Bacteria</taxon>
        <taxon>Pseudomonadati</taxon>
        <taxon>Bacteroidota</taxon>
        <taxon>Chitinophagia</taxon>
        <taxon>Chitinophagales</taxon>
        <taxon>Chitinophagaceae</taxon>
        <taxon>Chitinophaga</taxon>
    </lineage>
</organism>
<dbReference type="GO" id="GO:0016301">
    <property type="term" value="F:kinase activity"/>
    <property type="evidence" value="ECO:0007669"/>
    <property type="project" value="UniProtKB-KW"/>
</dbReference>
<dbReference type="Gene3D" id="3.30.565.10">
    <property type="entry name" value="Histidine kinase-like ATPase, C-terminal domain"/>
    <property type="match status" value="1"/>
</dbReference>
<evidence type="ECO:0000256" key="2">
    <source>
        <dbReference type="SAM" id="SignalP"/>
    </source>
</evidence>